<comment type="function">
    <text evidence="1">Involved in the catabolism of quinolinic acid (QA).</text>
</comment>
<dbReference type="GO" id="GO:0004514">
    <property type="term" value="F:nicotinate-nucleotide diphosphorylase (carboxylating) activity"/>
    <property type="evidence" value="ECO:0007669"/>
    <property type="project" value="UniProtKB-EC"/>
</dbReference>
<reference evidence="16 19" key="1">
    <citation type="submission" date="2014-12" db="EMBL/GenBank/DDBJ databases">
        <title>Comparative genome analysis of Bacillus coagulans HM-08, Clostridium butyricum HM-68, Bacillus subtilis HM-66 and Bacillus licheniformis BL-09.</title>
        <authorList>
            <person name="Zhang H."/>
        </authorList>
    </citation>
    <scope>NUCLEOTIDE SEQUENCE [LARGE SCALE GENOMIC DNA]</scope>
    <source>
        <strain evidence="16 19">HM-66</strain>
    </source>
</reference>
<dbReference type="PANTHER" id="PTHR32179:SF3">
    <property type="entry name" value="NICOTINATE-NUCLEOTIDE PYROPHOSPHORYLASE [CARBOXYLATING]"/>
    <property type="match status" value="1"/>
</dbReference>
<dbReference type="PIRSF" id="PIRSF006250">
    <property type="entry name" value="NadC_ModD"/>
    <property type="match status" value="1"/>
</dbReference>
<feature type="binding site" evidence="13">
    <location>
        <position position="163"/>
    </location>
    <ligand>
        <name>substrate</name>
    </ligand>
</feature>
<comment type="similarity">
    <text evidence="3 12">Belongs to the NadC/ModD family.</text>
</comment>
<dbReference type="InterPro" id="IPR013785">
    <property type="entry name" value="Aldolase_TIM"/>
</dbReference>
<dbReference type="SUPFAM" id="SSF51690">
    <property type="entry name" value="Nicotinate/Quinolinate PRTase C-terminal domain-like"/>
    <property type="match status" value="1"/>
</dbReference>
<feature type="domain" description="Quinolinate phosphoribosyl transferase N-terminal" evidence="15">
    <location>
        <begin position="22"/>
        <end position="106"/>
    </location>
</feature>
<dbReference type="InterPro" id="IPR022412">
    <property type="entry name" value="Quinolinate_PRibosylTrfase_N"/>
</dbReference>
<dbReference type="EC" id="2.4.2.19" evidence="5"/>
<feature type="domain" description="Quinolinate phosphoribosyl transferase C-terminal" evidence="14">
    <location>
        <begin position="108"/>
        <end position="273"/>
    </location>
</feature>
<evidence type="ECO:0000256" key="11">
    <source>
        <dbReference type="ARBA" id="ARBA00069173"/>
    </source>
</evidence>
<evidence type="ECO:0000256" key="3">
    <source>
        <dbReference type="ARBA" id="ARBA00009400"/>
    </source>
</evidence>
<evidence type="ECO:0000256" key="12">
    <source>
        <dbReference type="PIRNR" id="PIRNR006250"/>
    </source>
</evidence>
<evidence type="ECO:0000259" key="14">
    <source>
        <dbReference type="Pfam" id="PF01729"/>
    </source>
</evidence>
<evidence type="ECO:0000256" key="5">
    <source>
        <dbReference type="ARBA" id="ARBA00011944"/>
    </source>
</evidence>
<dbReference type="GO" id="GO:0009435">
    <property type="term" value="P:NAD+ biosynthetic process"/>
    <property type="evidence" value="ECO:0007669"/>
    <property type="project" value="UniProtKB-UniPathway"/>
</dbReference>
<evidence type="ECO:0000256" key="8">
    <source>
        <dbReference type="ARBA" id="ARBA00022679"/>
    </source>
</evidence>
<feature type="binding site" evidence="13">
    <location>
        <position position="214"/>
    </location>
    <ligand>
        <name>substrate</name>
    </ligand>
</feature>
<dbReference type="InterPro" id="IPR004393">
    <property type="entry name" value="NadC"/>
</dbReference>
<dbReference type="InterPro" id="IPR036068">
    <property type="entry name" value="Nicotinate_pribotase-like_C"/>
</dbReference>
<comment type="pathway">
    <text evidence="2">Cofactor biosynthesis; NAD(+) biosynthesis; nicotinate D-ribonucleotide from quinolinate: step 1/1.</text>
</comment>
<dbReference type="GO" id="GO:0005737">
    <property type="term" value="C:cytoplasm"/>
    <property type="evidence" value="ECO:0007669"/>
    <property type="project" value="TreeGrafter"/>
</dbReference>
<dbReference type="AlphaFoldDB" id="A0A0C3K4T7"/>
<dbReference type="EMBL" id="JXBC01000001">
    <property type="protein sequence ID" value="KIU13088.1"/>
    <property type="molecule type" value="Genomic_DNA"/>
</dbReference>
<evidence type="ECO:0000313" key="18">
    <source>
        <dbReference type="EMBL" id="WHM22350.1"/>
    </source>
</evidence>
<dbReference type="CDD" id="cd01572">
    <property type="entry name" value="QPRTase"/>
    <property type="match status" value="1"/>
</dbReference>
<evidence type="ECO:0000256" key="6">
    <source>
        <dbReference type="ARBA" id="ARBA00022642"/>
    </source>
</evidence>
<dbReference type="Proteomes" id="UP001229422">
    <property type="component" value="Chromosome"/>
</dbReference>
<evidence type="ECO:0000313" key="19">
    <source>
        <dbReference type="Proteomes" id="UP000032247"/>
    </source>
</evidence>
<dbReference type="Gene3D" id="3.90.1170.20">
    <property type="entry name" value="Quinolinate phosphoribosyl transferase, N-terminal domain"/>
    <property type="match status" value="1"/>
</dbReference>
<feature type="binding site" evidence="13">
    <location>
        <begin position="258"/>
        <end position="260"/>
    </location>
    <ligand>
        <name>substrate</name>
    </ligand>
</feature>
<evidence type="ECO:0000256" key="4">
    <source>
        <dbReference type="ARBA" id="ARBA00011218"/>
    </source>
</evidence>
<comment type="catalytic activity">
    <reaction evidence="10">
        <text>nicotinate beta-D-ribonucleotide + CO2 + diphosphate = quinolinate + 5-phospho-alpha-D-ribose 1-diphosphate + 2 H(+)</text>
        <dbReference type="Rhea" id="RHEA:12733"/>
        <dbReference type="ChEBI" id="CHEBI:15378"/>
        <dbReference type="ChEBI" id="CHEBI:16526"/>
        <dbReference type="ChEBI" id="CHEBI:29959"/>
        <dbReference type="ChEBI" id="CHEBI:33019"/>
        <dbReference type="ChEBI" id="CHEBI:57502"/>
        <dbReference type="ChEBI" id="CHEBI:58017"/>
        <dbReference type="EC" id="2.4.2.19"/>
    </reaction>
</comment>
<keyword evidence="7 12" id="KW-0328">Glycosyltransferase</keyword>
<dbReference type="GO" id="GO:0034213">
    <property type="term" value="P:quinolinate catabolic process"/>
    <property type="evidence" value="ECO:0007669"/>
    <property type="project" value="TreeGrafter"/>
</dbReference>
<gene>
    <name evidence="17" type="primary">nadC</name>
    <name evidence="17" type="ORF">P5633_10160</name>
    <name evidence="18" type="ORF">QL281_04540</name>
    <name evidence="16" type="ORF">SC09_Contig17orf00243</name>
</gene>
<dbReference type="InterPro" id="IPR002638">
    <property type="entry name" value="Quinolinate_PRibosylTrfase_C"/>
</dbReference>
<organism evidence="16 19">
    <name type="scientific">Bacillus subtilis</name>
    <dbReference type="NCBI Taxonomy" id="1423"/>
    <lineage>
        <taxon>Bacteria</taxon>
        <taxon>Bacillati</taxon>
        <taxon>Bacillota</taxon>
        <taxon>Bacilli</taxon>
        <taxon>Bacillales</taxon>
        <taxon>Bacillaceae</taxon>
        <taxon>Bacillus</taxon>
    </lineage>
</organism>
<dbReference type="InterPro" id="IPR037128">
    <property type="entry name" value="Quinolinate_PRibosylTase_N_sf"/>
</dbReference>
<dbReference type="FunFam" id="3.90.1170.20:FF:000001">
    <property type="entry name" value="Nicotinate-nucleotide diphosphorylase (Carboxylating)"/>
    <property type="match status" value="1"/>
</dbReference>
<feature type="binding site" evidence="13">
    <location>
        <begin position="237"/>
        <end position="239"/>
    </location>
    <ligand>
        <name>substrate</name>
    </ligand>
</feature>
<feature type="binding site" evidence="13">
    <location>
        <position position="96"/>
    </location>
    <ligand>
        <name>substrate</name>
    </ligand>
</feature>
<evidence type="ECO:0000313" key="16">
    <source>
        <dbReference type="EMBL" id="KIU13088.1"/>
    </source>
</evidence>
<evidence type="ECO:0000256" key="1">
    <source>
        <dbReference type="ARBA" id="ARBA00003237"/>
    </source>
</evidence>
<proteinExistence type="inferred from homology"/>
<evidence type="ECO:0000256" key="9">
    <source>
        <dbReference type="ARBA" id="ARBA00033102"/>
    </source>
</evidence>
<keyword evidence="6" id="KW-0662">Pyridine nucleotide biosynthesis</keyword>
<reference evidence="18" key="3">
    <citation type="submission" date="2023-05" db="EMBL/GenBank/DDBJ databases">
        <title>Complete genome sequence of Bacillus subtilis SRCM117797 isolated from Soybean paste.</title>
        <authorList>
            <person name="Abraha H.B."/>
            <person name="Kim K.-P."/>
            <person name="Ryu M.-S."/>
            <person name="Jeong D.-Y."/>
        </authorList>
    </citation>
    <scope>NUCLEOTIDE SEQUENCE</scope>
    <source>
        <strain evidence="18">SRCM117797</strain>
    </source>
</reference>
<evidence type="ECO:0000256" key="10">
    <source>
        <dbReference type="ARBA" id="ARBA00047445"/>
    </source>
</evidence>
<evidence type="ECO:0000256" key="7">
    <source>
        <dbReference type="ARBA" id="ARBA00022676"/>
    </source>
</evidence>
<feature type="binding site" evidence="13">
    <location>
        <position position="153"/>
    </location>
    <ligand>
        <name>substrate</name>
    </ligand>
</feature>
<keyword evidence="8 12" id="KW-0808">Transferase</keyword>
<dbReference type="FunFam" id="3.20.20.70:FF:000030">
    <property type="entry name" value="Nicotinate-nucleotide pyrophosphorylase, carboxylating"/>
    <property type="match status" value="1"/>
</dbReference>
<dbReference type="EMBL" id="CP120576">
    <property type="protein sequence ID" value="WEY86410.1"/>
    <property type="molecule type" value="Genomic_DNA"/>
</dbReference>
<accession>A0A0C3K4T7</accession>
<dbReference type="PANTHER" id="PTHR32179">
    <property type="entry name" value="NICOTINATE-NUCLEOTIDE PYROPHOSPHORYLASE [CARBOXYLATING]"/>
    <property type="match status" value="1"/>
</dbReference>
<dbReference type="NCBIfam" id="TIGR00078">
    <property type="entry name" value="nadC"/>
    <property type="match status" value="1"/>
</dbReference>
<dbReference type="UniPathway" id="UPA00253">
    <property type="reaction ID" value="UER00331"/>
</dbReference>
<sequence length="289" mass="31428">MNHLQLKKLLNHFFLEDIGTGDLTSQSIFGEQSCEAEIVAKSEGIFAGAAIIKEGFSLLDENVRTILRKSDGGMLHKGEVIAELHGPAAALLSGERVVLNLIQRLSGIATMTKEAVRCLDDEQIKICDTRKTTPGLRMLEKYAVRAGGGYNHRFGLYDGIMIKDNHIAACGSILEACKKARQAAGHMVNIEVEIETEEQLREAIAAGADVIMFDNCPPDTVRHFAKLTPDHIKTEASGGITLESLPAFKGTGVNYISLGFLTHSVKSLDISMDVTLSNESVEECHYVNS</sequence>
<name>A0A0C3K4T7_BACIU</name>
<evidence type="ECO:0000256" key="13">
    <source>
        <dbReference type="PIRSR" id="PIRSR006250-1"/>
    </source>
</evidence>
<dbReference type="STRING" id="483913.AN935_13640"/>
<dbReference type="InterPro" id="IPR027277">
    <property type="entry name" value="NadC/ModD"/>
</dbReference>
<feature type="binding site" evidence="13">
    <location>
        <begin position="129"/>
        <end position="131"/>
    </location>
    <ligand>
        <name>substrate</name>
    </ligand>
</feature>
<dbReference type="RefSeq" id="WP_017696337.1">
    <property type="nucleotide sequence ID" value="NZ_CP017314.1"/>
</dbReference>
<feature type="binding site" evidence="13">
    <location>
        <position position="193"/>
    </location>
    <ligand>
        <name>substrate</name>
    </ligand>
</feature>
<dbReference type="Proteomes" id="UP000032247">
    <property type="component" value="Unassembled WGS sequence"/>
</dbReference>
<dbReference type="PATRIC" id="fig|1423.173.peg.209"/>
<protein>
    <recommendedName>
        <fullName evidence="11">Probable nicotinate-nucleotide pyrophosphorylase [carboxylating]</fullName>
        <ecNumber evidence="5">2.4.2.19</ecNumber>
    </recommendedName>
    <alternativeName>
        <fullName evidence="9">Quinolinate phosphoribosyltransferase [decarboxylating]</fullName>
    </alternativeName>
</protein>
<dbReference type="Proteomes" id="UP001214898">
    <property type="component" value="Chromosome"/>
</dbReference>
<comment type="subunit">
    <text evidence="4">Hexamer formed by 3 homodimers.</text>
</comment>
<dbReference type="Pfam" id="PF01729">
    <property type="entry name" value="QRPTase_C"/>
    <property type="match status" value="1"/>
</dbReference>
<evidence type="ECO:0000313" key="17">
    <source>
        <dbReference type="EMBL" id="WEY86410.1"/>
    </source>
</evidence>
<dbReference type="Pfam" id="PF02749">
    <property type="entry name" value="QRPTase_N"/>
    <property type="match status" value="1"/>
</dbReference>
<dbReference type="Gene3D" id="3.20.20.70">
    <property type="entry name" value="Aldolase class I"/>
    <property type="match status" value="1"/>
</dbReference>
<evidence type="ECO:0000256" key="2">
    <source>
        <dbReference type="ARBA" id="ARBA00004893"/>
    </source>
</evidence>
<evidence type="ECO:0000259" key="15">
    <source>
        <dbReference type="Pfam" id="PF02749"/>
    </source>
</evidence>
<dbReference type="SUPFAM" id="SSF54675">
    <property type="entry name" value="Nicotinate/Quinolinate PRTase N-terminal domain-like"/>
    <property type="match status" value="1"/>
</dbReference>
<reference evidence="17" key="2">
    <citation type="submission" date="2023-03" db="EMBL/GenBank/DDBJ databases">
        <title>Complete genome sequences of 52 Bacillus and Priestia strains isolated from West-African fermentations and 26 reference strains from the DSMZ collection.</title>
        <authorList>
            <person name="Wiedenbein E.S."/>
            <person name="Canoy T.S."/>
            <person name="Hui Y."/>
            <person name="Parkouda C."/>
            <person name="Dawende C."/>
            <person name="Ametefe E."/>
            <person name="Jespersen L."/>
            <person name="Nielsen D.S."/>
        </authorList>
    </citation>
    <scope>NUCLEOTIDE SEQUENCE</scope>
    <source>
        <strain evidence="17">PRO56</strain>
    </source>
</reference>
<dbReference type="EMBL" id="CP125292">
    <property type="protein sequence ID" value="WHM22350.1"/>
    <property type="molecule type" value="Genomic_DNA"/>
</dbReference>